<dbReference type="GO" id="GO:0000976">
    <property type="term" value="F:transcription cis-regulatory region binding"/>
    <property type="evidence" value="ECO:0007669"/>
    <property type="project" value="TreeGrafter"/>
</dbReference>
<dbReference type="Gene3D" id="1.10.260.40">
    <property type="entry name" value="lambda repressor-like DNA-binding domains"/>
    <property type="match status" value="1"/>
</dbReference>
<dbReference type="InterPro" id="IPR010982">
    <property type="entry name" value="Lambda_DNA-bd_dom_sf"/>
</dbReference>
<dbReference type="EMBL" id="JYIZ01000039">
    <property type="protein sequence ID" value="KJL42988.1"/>
    <property type="molecule type" value="Genomic_DNA"/>
</dbReference>
<feature type="region of interest" description="Disordered" evidence="4">
    <location>
        <begin position="1"/>
        <end position="31"/>
    </location>
</feature>
<dbReference type="PROSITE" id="PS50932">
    <property type="entry name" value="HTH_LACI_2"/>
    <property type="match status" value="1"/>
</dbReference>
<dbReference type="InterPro" id="IPR000843">
    <property type="entry name" value="HTH_LacI"/>
</dbReference>
<dbReference type="Pfam" id="PF00356">
    <property type="entry name" value="LacI"/>
    <property type="match status" value="1"/>
</dbReference>
<accession>A0A0M2HFF5</accession>
<feature type="compositionally biased region" description="Basic and acidic residues" evidence="4">
    <location>
        <begin position="1"/>
        <end position="12"/>
    </location>
</feature>
<evidence type="ECO:0000256" key="3">
    <source>
        <dbReference type="ARBA" id="ARBA00023163"/>
    </source>
</evidence>
<dbReference type="CDD" id="cd01392">
    <property type="entry name" value="HTH_LacI"/>
    <property type="match status" value="1"/>
</dbReference>
<dbReference type="Pfam" id="PF13377">
    <property type="entry name" value="Peripla_BP_3"/>
    <property type="match status" value="1"/>
</dbReference>
<evidence type="ECO:0000259" key="5">
    <source>
        <dbReference type="PROSITE" id="PS50932"/>
    </source>
</evidence>
<dbReference type="AlphaFoldDB" id="A0A0M2HFF5"/>
<dbReference type="PANTHER" id="PTHR30146">
    <property type="entry name" value="LACI-RELATED TRANSCRIPTIONAL REPRESSOR"/>
    <property type="match status" value="1"/>
</dbReference>
<dbReference type="SMART" id="SM00354">
    <property type="entry name" value="HTH_LACI"/>
    <property type="match status" value="1"/>
</dbReference>
<keyword evidence="7" id="KW-1185">Reference proteome</keyword>
<comment type="caution">
    <text evidence="6">The sequence shown here is derived from an EMBL/GenBank/DDBJ whole genome shotgun (WGS) entry which is preliminary data.</text>
</comment>
<evidence type="ECO:0000313" key="7">
    <source>
        <dbReference type="Proteomes" id="UP000033956"/>
    </source>
</evidence>
<evidence type="ECO:0000256" key="1">
    <source>
        <dbReference type="ARBA" id="ARBA00023015"/>
    </source>
</evidence>
<dbReference type="Gene3D" id="3.40.50.2300">
    <property type="match status" value="2"/>
</dbReference>
<evidence type="ECO:0000256" key="2">
    <source>
        <dbReference type="ARBA" id="ARBA00023125"/>
    </source>
</evidence>
<keyword evidence="3" id="KW-0804">Transcription</keyword>
<evidence type="ECO:0000313" key="6">
    <source>
        <dbReference type="EMBL" id="KJL42988.1"/>
    </source>
</evidence>
<evidence type="ECO:0000256" key="4">
    <source>
        <dbReference type="SAM" id="MobiDB-lite"/>
    </source>
</evidence>
<dbReference type="SUPFAM" id="SSF53822">
    <property type="entry name" value="Periplasmic binding protein-like I"/>
    <property type="match status" value="1"/>
</dbReference>
<dbReference type="CDD" id="cd06267">
    <property type="entry name" value="PBP1_LacI_sugar_binding-like"/>
    <property type="match status" value="1"/>
</dbReference>
<dbReference type="PATRIC" id="fig|92835.4.peg.971"/>
<gene>
    <name evidence="6" type="primary">rbsR_3</name>
    <name evidence="6" type="ORF">RS81_00952</name>
</gene>
<dbReference type="InterPro" id="IPR046335">
    <property type="entry name" value="LacI/GalR-like_sensor"/>
</dbReference>
<dbReference type="Proteomes" id="UP000033956">
    <property type="component" value="Unassembled WGS sequence"/>
</dbReference>
<dbReference type="PROSITE" id="PS00356">
    <property type="entry name" value="HTH_LACI_1"/>
    <property type="match status" value="1"/>
</dbReference>
<keyword evidence="2" id="KW-0238">DNA-binding</keyword>
<proteinExistence type="predicted"/>
<protein>
    <submittedName>
        <fullName evidence="6">Ribose operon repressor</fullName>
    </submittedName>
</protein>
<feature type="domain" description="HTH lacI-type" evidence="5">
    <location>
        <begin position="35"/>
        <end position="89"/>
    </location>
</feature>
<name>A0A0M2HFF5_9MICO</name>
<organism evidence="6 7">
    <name type="scientific">Microbacterium terrae</name>
    <dbReference type="NCBI Taxonomy" id="69369"/>
    <lineage>
        <taxon>Bacteria</taxon>
        <taxon>Bacillati</taxon>
        <taxon>Actinomycetota</taxon>
        <taxon>Actinomycetes</taxon>
        <taxon>Micrococcales</taxon>
        <taxon>Microbacteriaceae</taxon>
        <taxon>Microbacterium</taxon>
    </lineage>
</organism>
<dbReference type="InterPro" id="IPR028082">
    <property type="entry name" value="Peripla_BP_I"/>
</dbReference>
<sequence>MTSDDAQPRDDAGAGVPASLPDRPAPLRRKPRAAVTMHEVAARARVSIKTVSNVVNGYPHIRPATKERVEKAIAELGYKVNMSARSLRKGRAGVIGLALPELALPYFAELADAVMVAAEKHGVSVLIEHTAAQREREFEVLRSPRRSLTDGLLFSPLEMGQDDVGALNVDYPLVLLGERIFGGPVDHVTMANVDGARAATAHLIERGARRIAVVGGHEGEVVGSAALRTTGYRRALDDAGIAFDPVLVREAGLWHRSTGAEAVRRMIDEGVEFDAVFGLNDALALGALHELHQRHIDVPGRVKVIGFDDIEDAAYATPTLSTISPGKAQIAQTAVDFIVERIMEPDLLIGPRYVEAAYAVVARESTGG</sequence>
<dbReference type="PANTHER" id="PTHR30146:SF109">
    <property type="entry name" value="HTH-TYPE TRANSCRIPTIONAL REGULATOR GALS"/>
    <property type="match status" value="1"/>
</dbReference>
<dbReference type="STRING" id="92835.RS81_00952"/>
<dbReference type="GO" id="GO:0003700">
    <property type="term" value="F:DNA-binding transcription factor activity"/>
    <property type="evidence" value="ECO:0007669"/>
    <property type="project" value="TreeGrafter"/>
</dbReference>
<keyword evidence="1" id="KW-0805">Transcription regulation</keyword>
<dbReference type="SUPFAM" id="SSF47413">
    <property type="entry name" value="lambda repressor-like DNA-binding domains"/>
    <property type="match status" value="1"/>
</dbReference>
<reference evidence="6 7" key="1">
    <citation type="submission" date="2015-02" db="EMBL/GenBank/DDBJ databases">
        <title>Draft genome sequences of ten Microbacterium spp. with emphasis on heavy metal contaminated environments.</title>
        <authorList>
            <person name="Corretto E."/>
        </authorList>
    </citation>
    <scope>NUCLEOTIDE SEQUENCE [LARGE SCALE GENOMIC DNA]</scope>
    <source>
        <strain evidence="6 7">DSM 12510</strain>
    </source>
</reference>